<dbReference type="PANTHER" id="PTHR47336">
    <property type="entry name" value="TRANSCRIPTION FACTOR HMS1-RELATED"/>
    <property type="match status" value="1"/>
</dbReference>
<dbReference type="STRING" id="1231657.A0A1Y2A1X3"/>
<comment type="caution">
    <text evidence="4">The sequence shown here is derived from an EMBL/GenBank/DDBJ whole genome shotgun (WGS) entry which is preliminary data.</text>
</comment>
<evidence type="ECO:0000256" key="2">
    <source>
        <dbReference type="SAM" id="MobiDB-lite"/>
    </source>
</evidence>
<proteinExistence type="predicted"/>
<feature type="compositionally biased region" description="Low complexity" evidence="2">
    <location>
        <begin position="119"/>
        <end position="135"/>
    </location>
</feature>
<dbReference type="Pfam" id="PF00010">
    <property type="entry name" value="HLH"/>
    <property type="match status" value="1"/>
</dbReference>
<organism evidence="4 5">
    <name type="scientific">Clohesyomyces aquaticus</name>
    <dbReference type="NCBI Taxonomy" id="1231657"/>
    <lineage>
        <taxon>Eukaryota</taxon>
        <taxon>Fungi</taxon>
        <taxon>Dikarya</taxon>
        <taxon>Ascomycota</taxon>
        <taxon>Pezizomycotina</taxon>
        <taxon>Dothideomycetes</taxon>
        <taxon>Pleosporomycetidae</taxon>
        <taxon>Pleosporales</taxon>
        <taxon>Lindgomycetaceae</taxon>
        <taxon>Clohesyomyces</taxon>
    </lineage>
</organism>
<evidence type="ECO:0000259" key="3">
    <source>
        <dbReference type="PROSITE" id="PS50888"/>
    </source>
</evidence>
<feature type="non-terminal residue" evidence="4">
    <location>
        <position position="456"/>
    </location>
</feature>
<feature type="compositionally biased region" description="Polar residues" evidence="2">
    <location>
        <begin position="136"/>
        <end position="160"/>
    </location>
</feature>
<dbReference type="SUPFAM" id="SSF47459">
    <property type="entry name" value="HLH, helix-loop-helix DNA-binding domain"/>
    <property type="match status" value="1"/>
</dbReference>
<feature type="compositionally biased region" description="Polar residues" evidence="2">
    <location>
        <begin position="27"/>
        <end position="41"/>
    </location>
</feature>
<dbReference type="PROSITE" id="PS50888">
    <property type="entry name" value="BHLH"/>
    <property type="match status" value="1"/>
</dbReference>
<dbReference type="CDD" id="cd11395">
    <property type="entry name" value="bHLHzip_SREBP_like"/>
    <property type="match status" value="1"/>
</dbReference>
<accession>A0A1Y2A1X3</accession>
<dbReference type="AlphaFoldDB" id="A0A1Y2A1X3"/>
<feature type="region of interest" description="Disordered" evidence="2">
    <location>
        <begin position="14"/>
        <end position="50"/>
    </location>
</feature>
<gene>
    <name evidence="4" type="ORF">BCR34DRAFT_450966</name>
</gene>
<dbReference type="EMBL" id="MCFA01000017">
    <property type="protein sequence ID" value="ORY16533.1"/>
    <property type="molecule type" value="Genomic_DNA"/>
</dbReference>
<dbReference type="SMART" id="SM00353">
    <property type="entry name" value="HLH"/>
    <property type="match status" value="1"/>
</dbReference>
<dbReference type="PANTHER" id="PTHR47336:SF2">
    <property type="entry name" value="TRANSCRIPTION FACTOR HMS1-RELATED"/>
    <property type="match status" value="1"/>
</dbReference>
<feature type="region of interest" description="Disordered" evidence="2">
    <location>
        <begin position="88"/>
        <end position="216"/>
    </location>
</feature>
<feature type="domain" description="BHLH" evidence="3">
    <location>
        <begin position="344"/>
        <end position="411"/>
    </location>
</feature>
<dbReference type="GO" id="GO:0046983">
    <property type="term" value="F:protein dimerization activity"/>
    <property type="evidence" value="ECO:0007669"/>
    <property type="project" value="InterPro"/>
</dbReference>
<evidence type="ECO:0000313" key="4">
    <source>
        <dbReference type="EMBL" id="ORY16533.1"/>
    </source>
</evidence>
<feature type="coiled-coil region" evidence="1">
    <location>
        <begin position="401"/>
        <end position="435"/>
    </location>
</feature>
<sequence>MSLNWNAFLSDDLNLPNEQWSDAPRTTGRSSDMPTSNSNRNAGLEGPDVNNFEAALNGATTDPYFTDNFFNSNDYFLSDLEVLQPFGDTIAGGESTSESSPEPTSGLALNGHTVFQNESSSSSATPASTSTGSGSNHQSPPMPTNQRQPQRAQTFPNPSYESMFPNNLDAGFVEDLTFPNGPTGPASSYKANIETNSKPSSGSTTQKRNKGGKPDILSACWTSPLCPNHDQDGPPPNPASCGGGCAPFLFASEDTLPTPTIDSKLFSHPQEVTAEEGVVEIQPRLMRKRAESDASESVEPSGRQFPNNTTSEIRPRMKTETSPEDSPEQNGSQEPEDSNKPKSRRRLPHNQVERKYRESLNTQLDSLRRVVPALHQNQRACDSADIEDLPTPSKPSKAVVLASATAYIKQMEKDKKSLAEENQLLRTRVKALQALVKCDDCSLMQYVMDLKINQAQ</sequence>
<keyword evidence="1" id="KW-0175">Coiled coil</keyword>
<protein>
    <recommendedName>
        <fullName evidence="3">BHLH domain-containing protein</fullName>
    </recommendedName>
</protein>
<dbReference type="Gene3D" id="4.10.280.10">
    <property type="entry name" value="Helix-loop-helix DNA-binding domain"/>
    <property type="match status" value="1"/>
</dbReference>
<dbReference type="InterPro" id="IPR011598">
    <property type="entry name" value="bHLH_dom"/>
</dbReference>
<dbReference type="InterPro" id="IPR052099">
    <property type="entry name" value="Regulatory_TF_Diverse"/>
</dbReference>
<keyword evidence="5" id="KW-1185">Reference proteome</keyword>
<evidence type="ECO:0000313" key="5">
    <source>
        <dbReference type="Proteomes" id="UP000193144"/>
    </source>
</evidence>
<dbReference type="OrthoDB" id="2133190at2759"/>
<dbReference type="InterPro" id="IPR036638">
    <property type="entry name" value="HLH_DNA-bd_sf"/>
</dbReference>
<feature type="compositionally biased region" description="Polar residues" evidence="2">
    <location>
        <begin position="185"/>
        <end position="206"/>
    </location>
</feature>
<name>A0A1Y2A1X3_9PLEO</name>
<evidence type="ECO:0000256" key="1">
    <source>
        <dbReference type="SAM" id="Coils"/>
    </source>
</evidence>
<feature type="compositionally biased region" description="Low complexity" evidence="2">
    <location>
        <begin position="92"/>
        <end position="106"/>
    </location>
</feature>
<feature type="region of interest" description="Disordered" evidence="2">
    <location>
        <begin position="260"/>
        <end position="358"/>
    </location>
</feature>
<reference evidence="4 5" key="1">
    <citation type="submission" date="2016-07" db="EMBL/GenBank/DDBJ databases">
        <title>Pervasive Adenine N6-methylation of Active Genes in Fungi.</title>
        <authorList>
            <consortium name="DOE Joint Genome Institute"/>
            <person name="Mondo S.J."/>
            <person name="Dannebaum R.O."/>
            <person name="Kuo R.C."/>
            <person name="Labutti K."/>
            <person name="Haridas S."/>
            <person name="Kuo A."/>
            <person name="Salamov A."/>
            <person name="Ahrendt S.R."/>
            <person name="Lipzen A."/>
            <person name="Sullivan W."/>
            <person name="Andreopoulos W.B."/>
            <person name="Clum A."/>
            <person name="Lindquist E."/>
            <person name="Daum C."/>
            <person name="Ramamoorthy G.K."/>
            <person name="Gryganskyi A."/>
            <person name="Culley D."/>
            <person name="Magnuson J.K."/>
            <person name="James T.Y."/>
            <person name="O'Malley M.A."/>
            <person name="Stajich J.E."/>
            <person name="Spatafora J.W."/>
            <person name="Visel A."/>
            <person name="Grigoriev I.V."/>
        </authorList>
    </citation>
    <scope>NUCLEOTIDE SEQUENCE [LARGE SCALE GENOMIC DNA]</scope>
    <source>
        <strain evidence="4 5">CBS 115471</strain>
    </source>
</reference>
<dbReference type="Proteomes" id="UP000193144">
    <property type="component" value="Unassembled WGS sequence"/>
</dbReference>